<evidence type="ECO:0000313" key="4">
    <source>
        <dbReference type="EMBL" id="KAK4887696.1"/>
    </source>
</evidence>
<dbReference type="Proteomes" id="UP001353858">
    <property type="component" value="Unassembled WGS sequence"/>
</dbReference>
<organism evidence="4 5">
    <name type="scientific">Aquatica leii</name>
    <dbReference type="NCBI Taxonomy" id="1421715"/>
    <lineage>
        <taxon>Eukaryota</taxon>
        <taxon>Metazoa</taxon>
        <taxon>Ecdysozoa</taxon>
        <taxon>Arthropoda</taxon>
        <taxon>Hexapoda</taxon>
        <taxon>Insecta</taxon>
        <taxon>Pterygota</taxon>
        <taxon>Neoptera</taxon>
        <taxon>Endopterygota</taxon>
        <taxon>Coleoptera</taxon>
        <taxon>Polyphaga</taxon>
        <taxon>Elateriformia</taxon>
        <taxon>Elateroidea</taxon>
        <taxon>Lampyridae</taxon>
        <taxon>Luciolinae</taxon>
        <taxon>Aquatica</taxon>
    </lineage>
</organism>
<feature type="region of interest" description="Disordered" evidence="1">
    <location>
        <begin position="20"/>
        <end position="92"/>
    </location>
</feature>
<reference evidence="5" key="1">
    <citation type="submission" date="2023-01" db="EMBL/GenBank/DDBJ databases">
        <title>Key to firefly adult light organ development and bioluminescence: homeobox transcription factors regulate luciferase expression and transportation to peroxisome.</title>
        <authorList>
            <person name="Fu X."/>
        </authorList>
    </citation>
    <scope>NUCLEOTIDE SEQUENCE [LARGE SCALE GENOMIC DNA]</scope>
</reference>
<feature type="compositionally biased region" description="Basic and acidic residues" evidence="1">
    <location>
        <begin position="23"/>
        <end position="34"/>
    </location>
</feature>
<keyword evidence="5" id="KW-1185">Reference proteome</keyword>
<feature type="chain" id="PRO_5042920220" evidence="3">
    <location>
        <begin position="19"/>
        <end position="925"/>
    </location>
</feature>
<feature type="transmembrane region" description="Helical" evidence="2">
    <location>
        <begin position="804"/>
        <end position="823"/>
    </location>
</feature>
<protein>
    <submittedName>
        <fullName evidence="4">Uncharacterized protein</fullName>
    </submittedName>
</protein>
<evidence type="ECO:0000256" key="3">
    <source>
        <dbReference type="SAM" id="SignalP"/>
    </source>
</evidence>
<dbReference type="AlphaFoldDB" id="A0AAN7PPI9"/>
<proteinExistence type="predicted"/>
<evidence type="ECO:0000313" key="5">
    <source>
        <dbReference type="Proteomes" id="UP001353858"/>
    </source>
</evidence>
<keyword evidence="2" id="KW-1133">Transmembrane helix</keyword>
<keyword evidence="2" id="KW-0812">Transmembrane</keyword>
<evidence type="ECO:0000256" key="2">
    <source>
        <dbReference type="SAM" id="Phobius"/>
    </source>
</evidence>
<feature type="compositionally biased region" description="Polar residues" evidence="1">
    <location>
        <begin position="360"/>
        <end position="374"/>
    </location>
</feature>
<name>A0AAN7PPI9_9COLE</name>
<gene>
    <name evidence="4" type="ORF">RN001_003967</name>
</gene>
<keyword evidence="3" id="KW-0732">Signal</keyword>
<evidence type="ECO:0000256" key="1">
    <source>
        <dbReference type="SAM" id="MobiDB-lite"/>
    </source>
</evidence>
<keyword evidence="2" id="KW-0472">Membrane</keyword>
<dbReference type="EMBL" id="JARPUR010000001">
    <property type="protein sequence ID" value="KAK4887696.1"/>
    <property type="molecule type" value="Genomic_DNA"/>
</dbReference>
<sequence>MWCLFLIVLFSGNGLATADEESNEGRRVTQEVKESAGSIEAYGYDGRRVSGSREEFDEENTERESRDNTSASNGTFTKNVQTHPPFDTETLNLDDSKYVGKTQKKDATNGFDNTGNKSALSAPPFVSDGSHTFTENKNFQKFLVNHGINTDNVSSFEHTTETANRNDSVQTSIYDEVTVITLPSVDYDLTTLSSKISTDSTTSSIVKLSTDTDELDHADMNKPFVESNASTNGDTMRENSTERSFVNLPREDLEIIKNVSKTNQTDKKHTTSTVKLVSVIYDENSSEPSFEDTQTIINDTILDYIDNIKTNVDEIDETDVKYTTASTTEVDSEFGFEESQTITNETIPGYLENIKPNVSETGETHVNSNSSTSIDNRKNSEENIKADDKKFTTASTVELESVYTKSNENLRKSSFENSENFTKNVTETDQIDVKYPTASTTKLDSVFEDSQTNDTIPDYLENIKTHADDTKQTDAKYTKTKKFELYTKIDDSTHEPFFENSQTTNTIPYLETTKTDVTETDQTDVKHTTESTTELDTVYTKTDENSSVPDVDGEEIKVNTEVPDFTFDFDDLSKTAEDIFNDQNDKFPTTSTSSNFRGILDTWLQEQKQKLGLVNDSGAANDTSSTEATLNKDTDFEQLLDNAERMSYFDGRIIDDSKVPCILLNATYKIYLYGSQVKLPIQYDTFGEYKRDYGSITFNAGDGDKINASIKFTITCTKEFCFISTIAVKLRNVSGNADIISEQKGLNLFKTDYGFASENEDRITYMMNNELVLEIDHAKLHVMRHCNITETIGESGLLSNYKEIFGGVIAIFILAGLGTYILIRSHRKQKLVLGSKAARVLFGAPNTEDVGDIDASIEEQINDDKERFRVNFGIDIDDFEECIPGTYLVNITQRKVNKLSLDKKLLDLCSRRTRKAKTRLRSSVE</sequence>
<feature type="compositionally biased region" description="Basic and acidic residues" evidence="1">
    <location>
        <begin position="45"/>
        <end position="54"/>
    </location>
</feature>
<comment type="caution">
    <text evidence="4">The sequence shown here is derived from an EMBL/GenBank/DDBJ whole genome shotgun (WGS) entry which is preliminary data.</text>
</comment>
<feature type="region of interest" description="Disordered" evidence="1">
    <location>
        <begin position="360"/>
        <end position="380"/>
    </location>
</feature>
<accession>A0AAN7PPI9</accession>
<feature type="signal peptide" evidence="3">
    <location>
        <begin position="1"/>
        <end position="18"/>
    </location>
</feature>
<feature type="compositionally biased region" description="Polar residues" evidence="1">
    <location>
        <begin position="68"/>
        <end position="82"/>
    </location>
</feature>